<feature type="domain" description="Reverse transcriptase RNase H-like" evidence="7">
    <location>
        <begin position="5"/>
        <end position="72"/>
    </location>
</feature>
<evidence type="ECO:0000313" key="9">
    <source>
        <dbReference type="RefSeq" id="XP_009803279.1"/>
    </source>
</evidence>
<keyword evidence="5" id="KW-0378">Hydrolase</keyword>
<keyword evidence="8" id="KW-1185">Reference proteome</keyword>
<keyword evidence="3" id="KW-0540">Nuclease</keyword>
<organism evidence="8 9">
    <name type="scientific">Nicotiana sylvestris</name>
    <name type="common">Wood tobacco</name>
    <name type="synonym">South American tobacco</name>
    <dbReference type="NCBI Taxonomy" id="4096"/>
    <lineage>
        <taxon>Eukaryota</taxon>
        <taxon>Viridiplantae</taxon>
        <taxon>Streptophyta</taxon>
        <taxon>Embryophyta</taxon>
        <taxon>Tracheophyta</taxon>
        <taxon>Spermatophyta</taxon>
        <taxon>Magnoliopsida</taxon>
        <taxon>eudicotyledons</taxon>
        <taxon>Gunneridae</taxon>
        <taxon>Pentapetalae</taxon>
        <taxon>asterids</taxon>
        <taxon>lamiids</taxon>
        <taxon>Solanales</taxon>
        <taxon>Solanaceae</taxon>
        <taxon>Nicotianoideae</taxon>
        <taxon>Nicotianeae</taxon>
        <taxon>Nicotiana</taxon>
    </lineage>
</organism>
<evidence type="ECO:0000313" key="8">
    <source>
        <dbReference type="Proteomes" id="UP000189701"/>
    </source>
</evidence>
<dbReference type="GO" id="GO:0004519">
    <property type="term" value="F:endonuclease activity"/>
    <property type="evidence" value="ECO:0007669"/>
    <property type="project" value="UniProtKB-KW"/>
</dbReference>
<dbReference type="GO" id="GO:0016787">
    <property type="term" value="F:hydrolase activity"/>
    <property type="evidence" value="ECO:0007669"/>
    <property type="project" value="UniProtKB-KW"/>
</dbReference>
<dbReference type="Pfam" id="PF17917">
    <property type="entry name" value="RT_RNaseH"/>
    <property type="match status" value="1"/>
</dbReference>
<reference evidence="8" key="1">
    <citation type="journal article" date="2013" name="Genome Biol.">
        <title>Reference genomes and transcriptomes of Nicotiana sylvestris and Nicotiana tomentosiformis.</title>
        <authorList>
            <person name="Sierro N."/>
            <person name="Battey J.N."/>
            <person name="Ouadi S."/>
            <person name="Bovet L."/>
            <person name="Goepfert S."/>
            <person name="Bakaher N."/>
            <person name="Peitsch M.C."/>
            <person name="Ivanov N.V."/>
        </authorList>
    </citation>
    <scope>NUCLEOTIDE SEQUENCE [LARGE SCALE GENOMIC DNA]</scope>
</reference>
<dbReference type="OrthoDB" id="437338at2759"/>
<evidence type="ECO:0000256" key="1">
    <source>
        <dbReference type="ARBA" id="ARBA00022679"/>
    </source>
</evidence>
<dbReference type="eggNOG" id="KOG0017">
    <property type="taxonomic scope" value="Eukaryota"/>
</dbReference>
<proteinExistence type="predicted"/>
<keyword evidence="6" id="KW-0695">RNA-directed DNA polymerase</keyword>
<dbReference type="RefSeq" id="XP_009803279.1">
    <property type="nucleotide sequence ID" value="XM_009804977.1"/>
</dbReference>
<dbReference type="InterPro" id="IPR041373">
    <property type="entry name" value="RT_RNaseH"/>
</dbReference>
<dbReference type="SUPFAM" id="SSF56672">
    <property type="entry name" value="DNA/RNA polymerases"/>
    <property type="match status" value="1"/>
</dbReference>
<evidence type="ECO:0000259" key="7">
    <source>
        <dbReference type="Pfam" id="PF17917"/>
    </source>
</evidence>
<reference evidence="9" key="2">
    <citation type="submission" date="2025-08" db="UniProtKB">
        <authorList>
            <consortium name="RefSeq"/>
        </authorList>
    </citation>
    <scope>IDENTIFICATION</scope>
    <source>
        <tissue evidence="9">Leaf</tissue>
    </source>
</reference>
<evidence type="ECO:0000256" key="4">
    <source>
        <dbReference type="ARBA" id="ARBA00022759"/>
    </source>
</evidence>
<dbReference type="InterPro" id="IPR043502">
    <property type="entry name" value="DNA/RNA_pol_sf"/>
</dbReference>
<dbReference type="Proteomes" id="UP000189701">
    <property type="component" value="Unplaced"/>
</dbReference>
<keyword evidence="2" id="KW-0548">Nucleotidyltransferase</keyword>
<dbReference type="AlphaFoldDB" id="A0A1U7YVR4"/>
<dbReference type="PANTHER" id="PTHR34072:SF52">
    <property type="entry name" value="RIBONUCLEASE H"/>
    <property type="match status" value="1"/>
</dbReference>
<dbReference type="PANTHER" id="PTHR34072">
    <property type="entry name" value="ENZYMATIC POLYPROTEIN-RELATED"/>
    <property type="match status" value="1"/>
</dbReference>
<gene>
    <name evidence="9" type="primary">LOC104248675</name>
</gene>
<protein>
    <submittedName>
        <fullName evidence="9">Uncharacterized protein LOC104248675</fullName>
    </submittedName>
</protein>
<dbReference type="GO" id="GO:0003964">
    <property type="term" value="F:RNA-directed DNA polymerase activity"/>
    <property type="evidence" value="ECO:0007669"/>
    <property type="project" value="UniProtKB-KW"/>
</dbReference>
<evidence type="ECO:0000256" key="5">
    <source>
        <dbReference type="ARBA" id="ARBA00022801"/>
    </source>
</evidence>
<evidence type="ECO:0000256" key="3">
    <source>
        <dbReference type="ARBA" id="ARBA00022722"/>
    </source>
</evidence>
<evidence type="ECO:0000256" key="6">
    <source>
        <dbReference type="ARBA" id="ARBA00022918"/>
    </source>
</evidence>
<keyword evidence="4" id="KW-0255">Endonuclease</keyword>
<evidence type="ECO:0000256" key="2">
    <source>
        <dbReference type="ARBA" id="ARBA00022695"/>
    </source>
</evidence>
<keyword evidence="1" id="KW-0808">Transferase</keyword>
<name>A0A1U7YVR4_NICSY</name>
<sequence>MEDGKVIAYAYCQLKPYEKNYPAHDLELEAIVHTLKIWRHYLYGISYEVYTDHQSKTNVIADALSRNAKSMESLEFIQALEKLLAMDVKALPIFVKLDISQPTRVLACVVA</sequence>
<accession>A0A1U7YVR4</accession>